<evidence type="ECO:0000259" key="1">
    <source>
        <dbReference type="Pfam" id="PF10536"/>
    </source>
</evidence>
<gene>
    <name evidence="2" type="ORF">Ahy_A02g006849</name>
</gene>
<organism evidence="2 3">
    <name type="scientific">Arachis hypogaea</name>
    <name type="common">Peanut</name>
    <dbReference type="NCBI Taxonomy" id="3818"/>
    <lineage>
        <taxon>Eukaryota</taxon>
        <taxon>Viridiplantae</taxon>
        <taxon>Streptophyta</taxon>
        <taxon>Embryophyta</taxon>
        <taxon>Tracheophyta</taxon>
        <taxon>Spermatophyta</taxon>
        <taxon>Magnoliopsida</taxon>
        <taxon>eudicotyledons</taxon>
        <taxon>Gunneridae</taxon>
        <taxon>Pentapetalae</taxon>
        <taxon>rosids</taxon>
        <taxon>fabids</taxon>
        <taxon>Fabales</taxon>
        <taxon>Fabaceae</taxon>
        <taxon>Papilionoideae</taxon>
        <taxon>50 kb inversion clade</taxon>
        <taxon>dalbergioids sensu lato</taxon>
        <taxon>Dalbergieae</taxon>
        <taxon>Pterocarpus clade</taxon>
        <taxon>Arachis</taxon>
    </lineage>
</organism>
<reference evidence="2 3" key="1">
    <citation type="submission" date="2019-01" db="EMBL/GenBank/DDBJ databases">
        <title>Sequencing of cultivated peanut Arachis hypogaea provides insights into genome evolution and oil improvement.</title>
        <authorList>
            <person name="Chen X."/>
        </authorList>
    </citation>
    <scope>NUCLEOTIDE SEQUENCE [LARGE SCALE GENOMIC DNA]</scope>
    <source>
        <strain evidence="3">cv. Fuhuasheng</strain>
        <tissue evidence="2">Leaves</tissue>
    </source>
</reference>
<dbReference type="AlphaFoldDB" id="A0A445EB01"/>
<dbReference type="InterPro" id="IPR019557">
    <property type="entry name" value="AminoTfrase-like_pln_mobile"/>
</dbReference>
<sequence>MVEFEDDWPLAFVLIERWRPESHTFHLLCGEMTITLHDMAYQLGLRIDDDHRVTDQVDCEVHLVPQNGMQRVGTERHRGAPVEVHERYRPDNARGEGRFRHRRTLNGIGMLNVEWTPYADPQLIGLVPPAIVEVEAHTKERTTTPLSSHPQQRQMK</sequence>
<feature type="domain" description="Aminotransferase-like plant mobile" evidence="1">
    <location>
        <begin position="3"/>
        <end position="51"/>
    </location>
</feature>
<keyword evidence="3" id="KW-1185">Reference proteome</keyword>
<evidence type="ECO:0000313" key="2">
    <source>
        <dbReference type="EMBL" id="RYR72631.1"/>
    </source>
</evidence>
<dbReference type="InterPro" id="IPR044824">
    <property type="entry name" value="MAIN-like"/>
</dbReference>
<evidence type="ECO:0000313" key="3">
    <source>
        <dbReference type="Proteomes" id="UP000289738"/>
    </source>
</evidence>
<comment type="caution">
    <text evidence="2">The sequence shown here is derived from an EMBL/GenBank/DDBJ whole genome shotgun (WGS) entry which is preliminary data.</text>
</comment>
<dbReference type="Pfam" id="PF10536">
    <property type="entry name" value="PMD"/>
    <property type="match status" value="1"/>
</dbReference>
<name>A0A445EB01_ARAHY</name>
<dbReference type="GO" id="GO:0010073">
    <property type="term" value="P:meristem maintenance"/>
    <property type="evidence" value="ECO:0007669"/>
    <property type="project" value="InterPro"/>
</dbReference>
<dbReference type="EMBL" id="SDMP01000002">
    <property type="protein sequence ID" value="RYR72631.1"/>
    <property type="molecule type" value="Genomic_DNA"/>
</dbReference>
<proteinExistence type="predicted"/>
<accession>A0A445EB01</accession>
<dbReference type="PANTHER" id="PTHR46033:SF8">
    <property type="entry name" value="PROTEIN MAINTENANCE OF MERISTEMS-LIKE"/>
    <property type="match status" value="1"/>
</dbReference>
<dbReference type="Proteomes" id="UP000289738">
    <property type="component" value="Chromosome A02"/>
</dbReference>
<protein>
    <recommendedName>
        <fullName evidence="1">Aminotransferase-like plant mobile domain-containing protein</fullName>
    </recommendedName>
</protein>
<dbReference type="PANTHER" id="PTHR46033">
    <property type="entry name" value="PROTEIN MAIN-LIKE 2"/>
    <property type="match status" value="1"/>
</dbReference>